<evidence type="ECO:0000313" key="2">
    <source>
        <dbReference type="EMBL" id="KNF05789.1"/>
    </source>
</evidence>
<keyword evidence="3" id="KW-1185">Reference proteome</keyword>
<accession>A0A0L0W2Q3</accession>
<organism evidence="2 3">
    <name type="scientific">Puccinia striiformis f. sp. tritici PST-78</name>
    <dbReference type="NCBI Taxonomy" id="1165861"/>
    <lineage>
        <taxon>Eukaryota</taxon>
        <taxon>Fungi</taxon>
        <taxon>Dikarya</taxon>
        <taxon>Basidiomycota</taxon>
        <taxon>Pucciniomycotina</taxon>
        <taxon>Pucciniomycetes</taxon>
        <taxon>Pucciniales</taxon>
        <taxon>Pucciniaceae</taxon>
        <taxon>Puccinia</taxon>
    </lineage>
</organism>
<dbReference type="Proteomes" id="UP000054564">
    <property type="component" value="Unassembled WGS sequence"/>
</dbReference>
<dbReference type="AlphaFoldDB" id="A0A0L0W2Q3"/>
<proteinExistence type="predicted"/>
<evidence type="ECO:0000313" key="3">
    <source>
        <dbReference type="Proteomes" id="UP000054564"/>
    </source>
</evidence>
<sequence length="109" mass="12478">MTSLRYGNNAAAEPGPEPEALPAPIVLRAGSSRPSTADTTESNSYQDVQFHRLNKDQIHFLLEDQTRISHYNVDRFQMINNENKYLFVAIGFIKYCLRHPLSNRVIQND</sequence>
<protein>
    <submittedName>
        <fullName evidence="2">Uncharacterized protein</fullName>
    </submittedName>
</protein>
<name>A0A0L0W2Q3_9BASI</name>
<evidence type="ECO:0000256" key="1">
    <source>
        <dbReference type="SAM" id="MobiDB-lite"/>
    </source>
</evidence>
<dbReference type="EMBL" id="AJIL01000006">
    <property type="protein sequence ID" value="KNF05789.1"/>
    <property type="molecule type" value="Genomic_DNA"/>
</dbReference>
<feature type="region of interest" description="Disordered" evidence="1">
    <location>
        <begin position="1"/>
        <end position="23"/>
    </location>
</feature>
<reference evidence="3" key="1">
    <citation type="submission" date="2014-03" db="EMBL/GenBank/DDBJ databases">
        <title>The Genome Sequence of Puccinia striiformis f. sp. tritici PST-78.</title>
        <authorList>
            <consortium name="The Broad Institute Genome Sequencing Platform"/>
            <person name="Cuomo C."/>
            <person name="Hulbert S."/>
            <person name="Chen X."/>
            <person name="Walker B."/>
            <person name="Young S.K."/>
            <person name="Zeng Q."/>
            <person name="Gargeya S."/>
            <person name="Fitzgerald M."/>
            <person name="Haas B."/>
            <person name="Abouelleil A."/>
            <person name="Alvarado L."/>
            <person name="Arachchi H.M."/>
            <person name="Berlin A.M."/>
            <person name="Chapman S.B."/>
            <person name="Goldberg J."/>
            <person name="Griggs A."/>
            <person name="Gujja S."/>
            <person name="Hansen M."/>
            <person name="Howarth C."/>
            <person name="Imamovic A."/>
            <person name="Larimer J."/>
            <person name="McCowan C."/>
            <person name="Montmayeur A."/>
            <person name="Murphy C."/>
            <person name="Neiman D."/>
            <person name="Pearson M."/>
            <person name="Priest M."/>
            <person name="Roberts A."/>
            <person name="Saif S."/>
            <person name="Shea T."/>
            <person name="Sisk P."/>
            <person name="Sykes S."/>
            <person name="Wortman J."/>
            <person name="Nusbaum C."/>
            <person name="Birren B."/>
        </authorList>
    </citation>
    <scope>NUCLEOTIDE SEQUENCE [LARGE SCALE GENOMIC DNA]</scope>
    <source>
        <strain evidence="3">race PST-78</strain>
    </source>
</reference>
<gene>
    <name evidence="2" type="ORF">PSTG_01186</name>
</gene>
<comment type="caution">
    <text evidence="2">The sequence shown here is derived from an EMBL/GenBank/DDBJ whole genome shotgun (WGS) entry which is preliminary data.</text>
</comment>